<dbReference type="Pfam" id="PF16118">
    <property type="entry name" value="DUF4834"/>
    <property type="match status" value="1"/>
</dbReference>
<keyword evidence="1" id="KW-1133">Transmembrane helix</keyword>
<organism evidence="2 3">
    <name type="scientific">Adhaeribacter soli</name>
    <dbReference type="NCBI Taxonomy" id="2607655"/>
    <lineage>
        <taxon>Bacteria</taxon>
        <taxon>Pseudomonadati</taxon>
        <taxon>Bacteroidota</taxon>
        <taxon>Cytophagia</taxon>
        <taxon>Cytophagales</taxon>
        <taxon>Hymenobacteraceae</taxon>
        <taxon>Adhaeribacter</taxon>
    </lineage>
</organism>
<dbReference type="InterPro" id="IPR032272">
    <property type="entry name" value="DUF4834"/>
</dbReference>
<gene>
    <name evidence="2" type="ORF">F0P94_18045</name>
</gene>
<sequence length="91" mass="10861">MIKFLIELFLIFLFIRLVAPFLLRWLLGLFVKKAVKNGGFYTNMRPEQRQQQNYQQQQPTGKIKIDYIPEDKAQPKKDFTGGEYVDYEEVK</sequence>
<feature type="transmembrane region" description="Helical" evidence="1">
    <location>
        <begin position="6"/>
        <end position="27"/>
    </location>
</feature>
<dbReference type="RefSeq" id="WP_150905680.1">
    <property type="nucleotide sequence ID" value="NZ_VTWT01000012.1"/>
</dbReference>
<protein>
    <submittedName>
        <fullName evidence="2">DUF4834 family protein</fullName>
    </submittedName>
</protein>
<keyword evidence="1" id="KW-0472">Membrane</keyword>
<evidence type="ECO:0000313" key="3">
    <source>
        <dbReference type="Proteomes" id="UP000326570"/>
    </source>
</evidence>
<accession>A0A5N1IIJ7</accession>
<dbReference type="Proteomes" id="UP000326570">
    <property type="component" value="Unassembled WGS sequence"/>
</dbReference>
<proteinExistence type="predicted"/>
<evidence type="ECO:0000256" key="1">
    <source>
        <dbReference type="SAM" id="Phobius"/>
    </source>
</evidence>
<keyword evidence="3" id="KW-1185">Reference proteome</keyword>
<name>A0A5N1IIJ7_9BACT</name>
<reference evidence="2 3" key="1">
    <citation type="submission" date="2019-09" db="EMBL/GenBank/DDBJ databases">
        <title>Genome sequence of Adhaeribacter sp. M2.</title>
        <authorList>
            <person name="Srinivasan S."/>
        </authorList>
    </citation>
    <scope>NUCLEOTIDE SEQUENCE [LARGE SCALE GENOMIC DNA]</scope>
    <source>
        <strain evidence="2 3">M2</strain>
    </source>
</reference>
<comment type="caution">
    <text evidence="2">The sequence shown here is derived from an EMBL/GenBank/DDBJ whole genome shotgun (WGS) entry which is preliminary data.</text>
</comment>
<keyword evidence="1" id="KW-0812">Transmembrane</keyword>
<evidence type="ECO:0000313" key="2">
    <source>
        <dbReference type="EMBL" id="KAA9325485.1"/>
    </source>
</evidence>
<dbReference type="AlphaFoldDB" id="A0A5N1IIJ7"/>
<dbReference type="EMBL" id="VTWT01000012">
    <property type="protein sequence ID" value="KAA9325485.1"/>
    <property type="molecule type" value="Genomic_DNA"/>
</dbReference>